<dbReference type="OrthoDB" id="10605441at2759"/>
<dbReference type="Proteomes" id="UP000275846">
    <property type="component" value="Unassembled WGS sequence"/>
</dbReference>
<sequence length="433" mass="47094">MEDRVDSEYTIIHNPDIKNASVGPAAFYGPAFFNTVWSESSVGFDLTPSILSSVTKVALQSLASDLPLPRISLLVDSDLLQSSEGDRLQEYQEFTLLLNRDESIWGIWLRKQEVCGDPNCAMTVPLIGVKATLAVDMQRFRIKPMAHPNLGCDCGPFTQTFVVRIQIDVTVDTVCVGVQSVEDMAVDAVCVGVQSFEEFSGLLGVSHGDHFGCVPIEAVVTVHGVRKHEVHGWLVVQHAGFITIYIETQPFSFLQTSTGRFTVHYTIQYATADATISALLLDLPDVIIFHVKKIDQLEDLLTVGLTLSQFKLNKPLTNIFIVELATNGRPAACPELSAVSKPYTPSDLIFCDMAKWGLYKLHGILNQSTPRICHAAGRAGCSTGGLEVRLQWLLINVASISLSPVGSEPGVATRLGAAPVAPVTCTLLRLRSS</sequence>
<proteinExistence type="predicted"/>
<gene>
    <name evidence="1" type="ORF">SSLN_LOCUS4346</name>
</gene>
<protein>
    <submittedName>
        <fullName evidence="3">BPI2 domain-containing protein</fullName>
    </submittedName>
</protein>
<organism evidence="3">
    <name type="scientific">Schistocephalus solidus</name>
    <name type="common">Tapeworm</name>
    <dbReference type="NCBI Taxonomy" id="70667"/>
    <lineage>
        <taxon>Eukaryota</taxon>
        <taxon>Metazoa</taxon>
        <taxon>Spiralia</taxon>
        <taxon>Lophotrochozoa</taxon>
        <taxon>Platyhelminthes</taxon>
        <taxon>Cestoda</taxon>
        <taxon>Eucestoda</taxon>
        <taxon>Diphyllobothriidea</taxon>
        <taxon>Diphyllobothriidae</taxon>
        <taxon>Schistocephalus</taxon>
    </lineage>
</organism>
<evidence type="ECO:0000313" key="2">
    <source>
        <dbReference type="Proteomes" id="UP000275846"/>
    </source>
</evidence>
<evidence type="ECO:0000313" key="1">
    <source>
        <dbReference type="EMBL" id="VDL90731.1"/>
    </source>
</evidence>
<dbReference type="EMBL" id="UYSU01032833">
    <property type="protein sequence ID" value="VDL90731.1"/>
    <property type="molecule type" value="Genomic_DNA"/>
</dbReference>
<accession>A0A183SJE8</accession>
<dbReference type="WBParaSite" id="SSLN_0000449301-mRNA-1">
    <property type="protein sequence ID" value="SSLN_0000449301-mRNA-1"/>
    <property type="gene ID" value="SSLN_0000449301"/>
</dbReference>
<reference evidence="1 2" key="2">
    <citation type="submission" date="2018-11" db="EMBL/GenBank/DDBJ databases">
        <authorList>
            <consortium name="Pathogen Informatics"/>
        </authorList>
    </citation>
    <scope>NUCLEOTIDE SEQUENCE [LARGE SCALE GENOMIC DNA]</scope>
    <source>
        <strain evidence="1 2">NST_G2</strain>
    </source>
</reference>
<keyword evidence="2" id="KW-1185">Reference proteome</keyword>
<dbReference type="AlphaFoldDB" id="A0A183SJE8"/>
<name>A0A183SJE8_SCHSO</name>
<reference evidence="3" key="1">
    <citation type="submission" date="2016-06" db="UniProtKB">
        <authorList>
            <consortium name="WormBaseParasite"/>
        </authorList>
    </citation>
    <scope>IDENTIFICATION</scope>
</reference>
<evidence type="ECO:0000313" key="3">
    <source>
        <dbReference type="WBParaSite" id="SSLN_0000449301-mRNA-1"/>
    </source>
</evidence>